<feature type="compositionally biased region" description="Pro residues" evidence="1">
    <location>
        <begin position="12"/>
        <end position="28"/>
    </location>
</feature>
<evidence type="ECO:0000313" key="4">
    <source>
        <dbReference type="EMBL" id="GIJ49685.1"/>
    </source>
</evidence>
<feature type="transmembrane region" description="Helical" evidence="2">
    <location>
        <begin position="65"/>
        <end position="83"/>
    </location>
</feature>
<accession>A0A8J3YTN8</accession>
<dbReference type="Proteomes" id="UP000619260">
    <property type="component" value="Unassembled WGS sequence"/>
</dbReference>
<keyword evidence="2" id="KW-1133">Transmembrane helix</keyword>
<sequence>MTAPPTSRPRVGGPPGPTGPPVRPPAPVAPARVRKVSQRVSTGRLVLFEIVAVAVALAAFSGSSIALIAVTVCGGAVVFVAFLRGNGRWWTESLTLRREWRRRRAVGSRVERVIVGHDDRGTTVGIGCDEGGWYAAVAVAPAAGVEGRRGGAVPVEALAALVVDPSVPVSAIQLTSLAVPSPQYLTPRQSPAAASYVELARDLVATGPPPIEQRDWITVRLTVDDAVTAAYSRGGGTVGVHRALTSVVGRVAKAVSGAGVDHEVLGPTELAVAVQTCSGIPGGAEAAVAVREEWTSWTSGGLVDVAFEVAEWPTRDAGSLADLLHTPAARMVCALELRPVPRRTPADPGSGGGVLVRGTVRVGALPPRLPDSVRALTERADDLGIKLRRLDGWHAPAAYASAPTGGGPW</sequence>
<keyword evidence="2" id="KW-0812">Transmembrane</keyword>
<keyword evidence="2" id="KW-0472">Membrane</keyword>
<feature type="compositionally biased region" description="Low complexity" evidence="1">
    <location>
        <begin position="1"/>
        <end position="11"/>
    </location>
</feature>
<comment type="caution">
    <text evidence="4">The sequence shown here is derived from an EMBL/GenBank/DDBJ whole genome shotgun (WGS) entry which is preliminary data.</text>
</comment>
<evidence type="ECO:0000259" key="3">
    <source>
        <dbReference type="Pfam" id="PF11203"/>
    </source>
</evidence>
<dbReference type="AlphaFoldDB" id="A0A8J3YTN8"/>
<keyword evidence="5" id="KW-1185">Reference proteome</keyword>
<evidence type="ECO:0000256" key="2">
    <source>
        <dbReference type="SAM" id="Phobius"/>
    </source>
</evidence>
<proteinExistence type="predicted"/>
<evidence type="ECO:0000313" key="5">
    <source>
        <dbReference type="Proteomes" id="UP000619260"/>
    </source>
</evidence>
<protein>
    <recommendedName>
        <fullName evidence="3">Type VII secretion system protein EccE domain-containing protein</fullName>
    </recommendedName>
</protein>
<reference evidence="4" key="1">
    <citation type="submission" date="2021-01" db="EMBL/GenBank/DDBJ databases">
        <title>Whole genome shotgun sequence of Virgisporangium aliadipatigenens NBRC 105644.</title>
        <authorList>
            <person name="Komaki H."/>
            <person name="Tamura T."/>
        </authorList>
    </citation>
    <scope>NUCLEOTIDE SEQUENCE</scope>
    <source>
        <strain evidence="4">NBRC 105644</strain>
    </source>
</reference>
<evidence type="ECO:0000256" key="1">
    <source>
        <dbReference type="SAM" id="MobiDB-lite"/>
    </source>
</evidence>
<organism evidence="4 5">
    <name type="scientific">Virgisporangium aliadipatigenens</name>
    <dbReference type="NCBI Taxonomy" id="741659"/>
    <lineage>
        <taxon>Bacteria</taxon>
        <taxon>Bacillati</taxon>
        <taxon>Actinomycetota</taxon>
        <taxon>Actinomycetes</taxon>
        <taxon>Micromonosporales</taxon>
        <taxon>Micromonosporaceae</taxon>
        <taxon>Virgisporangium</taxon>
    </lineage>
</organism>
<dbReference type="Pfam" id="PF11203">
    <property type="entry name" value="EccE"/>
    <property type="match status" value="1"/>
</dbReference>
<dbReference type="EMBL" id="BOPF01000030">
    <property type="protein sequence ID" value="GIJ49685.1"/>
    <property type="molecule type" value="Genomic_DNA"/>
</dbReference>
<gene>
    <name evidence="4" type="ORF">Val02_65710</name>
</gene>
<feature type="region of interest" description="Disordered" evidence="1">
    <location>
        <begin position="1"/>
        <end position="28"/>
    </location>
</feature>
<dbReference type="InterPro" id="IPR050051">
    <property type="entry name" value="EccE_dom"/>
</dbReference>
<dbReference type="RefSeq" id="WP_203903158.1">
    <property type="nucleotide sequence ID" value="NZ_BOPF01000030.1"/>
</dbReference>
<name>A0A8J3YTN8_9ACTN</name>
<feature type="domain" description="Type VII secretion system protein EccE" evidence="3">
    <location>
        <begin position="213"/>
        <end position="309"/>
    </location>
</feature>
<feature type="transmembrane region" description="Helical" evidence="2">
    <location>
        <begin position="42"/>
        <end position="59"/>
    </location>
</feature>